<comment type="caution">
    <text evidence="2">The sequence shown here is derived from an EMBL/GenBank/DDBJ whole genome shotgun (WGS) entry which is preliminary data.</text>
</comment>
<name>A0AAW0Q9F5_9PEZI</name>
<dbReference type="PANTHER" id="PTHR36223:SF1">
    <property type="entry name" value="TRANSCRIPTION ELONGATION FACTOR EAF N-TERMINAL DOMAIN-CONTAINING PROTEIN"/>
    <property type="match status" value="1"/>
</dbReference>
<dbReference type="PANTHER" id="PTHR36223">
    <property type="entry name" value="BETA-LACTAMASE-TYPE TRANSPEPTIDASE FOLD DOMAIN CONTAINING PROTEIN"/>
    <property type="match status" value="1"/>
</dbReference>
<organism evidence="2 3">
    <name type="scientific">Apiospora kogelbergensis</name>
    <dbReference type="NCBI Taxonomy" id="1337665"/>
    <lineage>
        <taxon>Eukaryota</taxon>
        <taxon>Fungi</taxon>
        <taxon>Dikarya</taxon>
        <taxon>Ascomycota</taxon>
        <taxon>Pezizomycotina</taxon>
        <taxon>Sordariomycetes</taxon>
        <taxon>Xylariomycetidae</taxon>
        <taxon>Amphisphaeriales</taxon>
        <taxon>Apiosporaceae</taxon>
        <taxon>Apiospora</taxon>
    </lineage>
</organism>
<keyword evidence="3" id="KW-1185">Reference proteome</keyword>
<protein>
    <recommendedName>
        <fullName evidence="1">DUF7918 domain-containing protein</fullName>
    </recommendedName>
</protein>
<dbReference type="AlphaFoldDB" id="A0AAW0Q9F5"/>
<reference evidence="2 3" key="1">
    <citation type="submission" date="2023-01" db="EMBL/GenBank/DDBJ databases">
        <title>Analysis of 21 Apiospora genomes using comparative genomics revels a genus with tremendous synthesis potential of carbohydrate active enzymes and secondary metabolites.</title>
        <authorList>
            <person name="Sorensen T."/>
        </authorList>
    </citation>
    <scope>NUCLEOTIDE SEQUENCE [LARGE SCALE GENOMIC DNA]</scope>
    <source>
        <strain evidence="2 3">CBS 117206</strain>
    </source>
</reference>
<feature type="domain" description="DUF7918" evidence="1">
    <location>
        <begin position="9"/>
        <end position="263"/>
    </location>
</feature>
<evidence type="ECO:0000259" key="1">
    <source>
        <dbReference type="Pfam" id="PF25534"/>
    </source>
</evidence>
<gene>
    <name evidence="2" type="ORF">PG999_010214</name>
</gene>
<proteinExistence type="predicted"/>
<evidence type="ECO:0000313" key="2">
    <source>
        <dbReference type="EMBL" id="KAK8099840.1"/>
    </source>
</evidence>
<dbReference type="Proteomes" id="UP001392437">
    <property type="component" value="Unassembled WGS sequence"/>
</dbReference>
<dbReference type="InterPro" id="IPR057678">
    <property type="entry name" value="DUF7918"/>
</dbReference>
<evidence type="ECO:0000313" key="3">
    <source>
        <dbReference type="Proteomes" id="UP001392437"/>
    </source>
</evidence>
<sequence>MAVIDGLEGLEAWVEVNGQKAQEYNKPDDDGDSKDIQSTQVYVTRCTNADVVDFDQVKDIPYVLKYIEAIPDQRFKLCFKKIAGSTYKCHHLGVTYFVDNERTSIVHSKTREHKDLDWSHVCGALASGSDTDGWKAHHFKFAEAEQVSEDDLSTEQISEALRNANRYAKIMVAVYRMSYSRTRNNHSLKEAPIGLAQSIPKNALKGSTITTINKFDAQPCARPRWAGKKQISEFRDPLKRPCAIFEFRYRSKEGLYQEGVLERPDPMDSMSPEELRRLARIGLNHESKGGIKRDEDDVEIKQENGETALNRKRSASSAMEIGQKRYKETIRNDGKVEIDLD</sequence>
<dbReference type="EMBL" id="JAQQWP010000009">
    <property type="protein sequence ID" value="KAK8099840.1"/>
    <property type="molecule type" value="Genomic_DNA"/>
</dbReference>
<dbReference type="Pfam" id="PF25534">
    <property type="entry name" value="DUF7918"/>
    <property type="match status" value="1"/>
</dbReference>
<accession>A0AAW0Q9F5</accession>